<organism evidence="4">
    <name type="scientific">Anisakis simplex</name>
    <name type="common">Herring worm</name>
    <dbReference type="NCBI Taxonomy" id="6269"/>
    <lineage>
        <taxon>Eukaryota</taxon>
        <taxon>Metazoa</taxon>
        <taxon>Ecdysozoa</taxon>
        <taxon>Nematoda</taxon>
        <taxon>Chromadorea</taxon>
        <taxon>Rhabditida</taxon>
        <taxon>Spirurina</taxon>
        <taxon>Ascaridomorpha</taxon>
        <taxon>Ascaridoidea</taxon>
        <taxon>Anisakidae</taxon>
        <taxon>Anisakis</taxon>
        <taxon>Anisakis simplex complex</taxon>
    </lineage>
</organism>
<feature type="region of interest" description="Disordered" evidence="1">
    <location>
        <begin position="1314"/>
        <end position="1333"/>
    </location>
</feature>
<feature type="region of interest" description="Disordered" evidence="1">
    <location>
        <begin position="416"/>
        <end position="437"/>
    </location>
</feature>
<feature type="region of interest" description="Disordered" evidence="1">
    <location>
        <begin position="1450"/>
        <end position="1531"/>
    </location>
</feature>
<feature type="compositionally biased region" description="Basic and acidic residues" evidence="1">
    <location>
        <begin position="1450"/>
        <end position="1465"/>
    </location>
</feature>
<feature type="compositionally biased region" description="Basic residues" evidence="1">
    <location>
        <begin position="564"/>
        <end position="573"/>
    </location>
</feature>
<feature type="compositionally biased region" description="Low complexity" evidence="1">
    <location>
        <begin position="182"/>
        <end position="197"/>
    </location>
</feature>
<evidence type="ECO:0000313" key="4">
    <source>
        <dbReference type="WBParaSite" id="ASIM_0001265701-mRNA-1"/>
    </source>
</evidence>
<feature type="compositionally biased region" description="Low complexity" evidence="1">
    <location>
        <begin position="1002"/>
        <end position="1011"/>
    </location>
</feature>
<evidence type="ECO:0000256" key="1">
    <source>
        <dbReference type="SAM" id="MobiDB-lite"/>
    </source>
</evidence>
<dbReference type="Proteomes" id="UP000267096">
    <property type="component" value="Unassembled WGS sequence"/>
</dbReference>
<reference evidence="2 3" key="2">
    <citation type="submission" date="2018-11" db="EMBL/GenBank/DDBJ databases">
        <authorList>
            <consortium name="Pathogen Informatics"/>
        </authorList>
    </citation>
    <scope>NUCLEOTIDE SEQUENCE [LARGE SCALE GENOMIC DNA]</scope>
</reference>
<feature type="region of interest" description="Disordered" evidence="1">
    <location>
        <begin position="211"/>
        <end position="342"/>
    </location>
</feature>
<evidence type="ECO:0000313" key="3">
    <source>
        <dbReference type="Proteomes" id="UP000267096"/>
    </source>
</evidence>
<feature type="compositionally biased region" description="Basic and acidic residues" evidence="1">
    <location>
        <begin position="1290"/>
        <end position="1303"/>
    </location>
</feature>
<dbReference type="WBParaSite" id="ASIM_0001265701-mRNA-1">
    <property type="protein sequence ID" value="ASIM_0001265701-mRNA-1"/>
    <property type="gene ID" value="ASIM_0001265701"/>
</dbReference>
<feature type="compositionally biased region" description="Basic residues" evidence="1">
    <location>
        <begin position="211"/>
        <end position="229"/>
    </location>
</feature>
<feature type="compositionally biased region" description="Polar residues" evidence="1">
    <location>
        <begin position="1466"/>
        <end position="1485"/>
    </location>
</feature>
<accession>A0A0M3JWJ2</accession>
<feature type="compositionally biased region" description="Polar residues" evidence="1">
    <location>
        <begin position="361"/>
        <end position="376"/>
    </location>
</feature>
<feature type="compositionally biased region" description="Basic and acidic residues" evidence="1">
    <location>
        <begin position="1502"/>
        <end position="1520"/>
    </location>
</feature>
<name>A0A0M3JWJ2_ANISI</name>
<feature type="compositionally biased region" description="Basic and acidic residues" evidence="1">
    <location>
        <begin position="283"/>
        <end position="295"/>
    </location>
</feature>
<proteinExistence type="predicted"/>
<dbReference type="OrthoDB" id="5873432at2759"/>
<reference evidence="4" key="1">
    <citation type="submission" date="2017-02" db="UniProtKB">
        <authorList>
            <consortium name="WormBaseParasite"/>
        </authorList>
    </citation>
    <scope>IDENTIFICATION</scope>
</reference>
<feature type="compositionally biased region" description="Polar residues" evidence="1">
    <location>
        <begin position="427"/>
        <end position="437"/>
    </location>
</feature>
<feature type="region of interest" description="Disordered" evidence="1">
    <location>
        <begin position="553"/>
        <end position="595"/>
    </location>
</feature>
<keyword evidence="3" id="KW-1185">Reference proteome</keyword>
<feature type="region of interest" description="Disordered" evidence="1">
    <location>
        <begin position="149"/>
        <end position="197"/>
    </location>
</feature>
<feature type="compositionally biased region" description="Low complexity" evidence="1">
    <location>
        <begin position="1314"/>
        <end position="1329"/>
    </location>
</feature>
<feature type="region of interest" description="Disordered" evidence="1">
    <location>
        <begin position="1267"/>
        <end position="1306"/>
    </location>
</feature>
<evidence type="ECO:0000313" key="2">
    <source>
        <dbReference type="EMBL" id="VDK46628.1"/>
    </source>
</evidence>
<feature type="compositionally biased region" description="Polar residues" evidence="1">
    <location>
        <begin position="149"/>
        <end position="161"/>
    </location>
</feature>
<feature type="compositionally biased region" description="Polar residues" evidence="1">
    <location>
        <begin position="328"/>
        <end position="342"/>
    </location>
</feature>
<feature type="region of interest" description="Disordered" evidence="1">
    <location>
        <begin position="361"/>
        <end position="385"/>
    </location>
</feature>
<feature type="compositionally biased region" description="Acidic residues" evidence="1">
    <location>
        <begin position="1413"/>
        <end position="1437"/>
    </location>
</feature>
<dbReference type="EMBL" id="UYRR01031142">
    <property type="protein sequence ID" value="VDK46628.1"/>
    <property type="molecule type" value="Genomic_DNA"/>
</dbReference>
<feature type="compositionally biased region" description="Acidic residues" evidence="1">
    <location>
        <begin position="296"/>
        <end position="311"/>
    </location>
</feature>
<sequence length="1912" mass="214219">MVGSQGFKRQDIVFGVTCDRVDELFPWYGIPMGIADLEREDCYYGTLFDPLIDENSEYSCKKREYMAGITRLSDTRVQILCCRLRTRDEKECREKRFSKPIGNDQTPEIFEQKKVINAIAVDRFAFRVRFCELTPRAVGLIYEDEPLTTTTEQPFESNELTPATPIEESGLDSEEVAEKQQTTRSTTLRTTRTPRTTKSCNFFLPSVLSTRRTRTTAKPTTTKKHRVLQLRRPSNSVIEINDNESKENDESGDEVNEIATHDADDEQMITQPNEQTSQKFQSNRKDEDSSTTDKNDDNDDKDFEEGDDKDDSNDKNGNGSRENIFVASPSSMQSEETSDAQQFLTQTPLLPTPIERQQSELANNDNNDSPTNSLTDNDYDDDVRSHEYTTDNDVYETFLDNDPTVTLPQTIINDVNDQASSSSSSSQTTDELASQMPTDRLHRASLQQKPLSIITKKVAASKRKKFDDHIHKKLKNKDSQNEHSQLNAIENIGKNLRSTTTTNRNSFFVHRKNSLFPEHSASRKNRLHGAKIANTVQKIEPLQLLRNTDHERLSYRSPVVQQQRKQRQQRHRQQLVSMASPRSMNYEDAEDSNDEYDEYNSEWFNNENLDEDGLLQQDPILDSAANIKEEFKTLPISATHSSFRTPSSLSLQKASLIDVLSQPTITQQQQFISPSLFSPPSRNSQFLQQHSMSPLFSPQNPSASPFQPSVMGFENYPVELGQFPGMLPSPHAPLSIPAIYEQLPRRSSNTMTSETLLSPDFRDPSQFGFDSGNENANHFIKQQSAFQQPSIMNSLNGMNMKNNNDLMSYASTILTDDSNNAMENGNEQVHLHKNTSNIINDAQPLTDAFISQSGGIISSVAPSLLSYNLAEVKQVDGSLTNGAVNVGSVHETTIVKPGKTSLRPDLAITVSSIPLTTTTLSPVAAATLPTTISTTTLPIITTTLPTTTKTLPTTSSITTTASPITTTASPITTTTSPITTTTPPTTSPTTTSERTSPKTLMYPTSTTTDSSYYLNNYSGEMPTLDEIRQQQQQQQQQQVNNANALFTDETSTMVQMNQQQQMKRMENVANLTQHAFINPMNGAVEPSVLWIPEQSNEHYHNALTVTIHPTVDNIRTTSASSVYSLKTTKIRQFSGTTTTLMSTPTIMQQAENDDVTLKDNRSHIDEFTSSNESMPSSLQLENMRRESKGAEFILTSPHTYRQTQPQLVQVPNTYETITVPSTTPKIITSTSTSTTTTSAVITKNDEALGSERNTIKGIQLNGGTETLAYDGFKNGNNRSSSETTEQSEQPDDRLADKESKNIEHITTTTSINSTDTVVSSSNSESMNISGHLDSSNEKLLDKSKEKITTQEENFGILYMRWYHYFLSDRLMHESTWIANPESLLNDLDSLLESQELSESEVQIAEDLLRESLQQEETETESFEQPEINSELDEQLEDEPALGESLLAENHMEKPKTSHKQSEHTENAINSSQSRDKSIQQSSDSNALFDAFPSPPTPSHRPVTKDETKRGQHTTKSESSKARKLSIPTAPYVDEDLNLSPFETTTDDDNMQNSDSLLNILSKARSLSVASREVSHLKKAASDDPTESIPSFVSTDGLKSSKEISSEIRRAPIKKPWRRAGARFKPFTGFPSMPSNKISTDFIFPTFADEVASNEADYQENDFPVKLSGPDATPTFHPKADIPIEMPPLIIYDTPNRDNVLSLPRNDNVKKSSSKLRTLEADNPSESFDLTRGMHLQQMIPMSNVSEMQRRYDEAKHETLSKLTAPHEALSTATMLHTTTKTLPKQNNFGDNMNEMRSYNIAHNELDNQINEQPYLQQHSLEQYENRADFTTYNPAKFYHTPPPKRGTLREEILTFCTKDIAIRDTNNLVIACGSDTEVWIPHRCPSGSECFVASDSTYRICCAVADAIQYAN</sequence>
<feature type="region of interest" description="Disordered" evidence="1">
    <location>
        <begin position="966"/>
        <end position="1011"/>
    </location>
</feature>
<feature type="compositionally biased region" description="Polar residues" evidence="1">
    <location>
        <begin position="268"/>
        <end position="281"/>
    </location>
</feature>
<gene>
    <name evidence="2" type="ORF">ASIM_LOCUS12123</name>
</gene>
<feature type="compositionally biased region" description="Low complexity" evidence="1">
    <location>
        <begin position="966"/>
        <end position="992"/>
    </location>
</feature>
<feature type="region of interest" description="Disordered" evidence="1">
    <location>
        <begin position="1412"/>
        <end position="1437"/>
    </location>
</feature>
<protein>
    <submittedName>
        <fullName evidence="4">SET domain-containing protein</fullName>
    </submittedName>
</protein>